<gene>
    <name evidence="1" type="ORF">SAMN05421679_105171</name>
</gene>
<keyword evidence="2" id="KW-1185">Reference proteome</keyword>
<protein>
    <submittedName>
        <fullName evidence="1">Nucleotidyl transferase AbiEii toxin, Type IV TA system</fullName>
    </submittedName>
</protein>
<dbReference type="InterPro" id="IPR014942">
    <property type="entry name" value="AbiEii"/>
</dbReference>
<name>A0ABY1R3L0_9FLAO</name>
<dbReference type="RefSeq" id="WP_283417022.1">
    <property type="nucleotide sequence ID" value="NZ_FXUO01000005.1"/>
</dbReference>
<comment type="caution">
    <text evidence="1">The sequence shown here is derived from an EMBL/GenBank/DDBJ whole genome shotgun (WGS) entry which is preliminary data.</text>
</comment>
<evidence type="ECO:0000313" key="2">
    <source>
        <dbReference type="Proteomes" id="UP001158050"/>
    </source>
</evidence>
<reference evidence="1 2" key="1">
    <citation type="submission" date="2017-05" db="EMBL/GenBank/DDBJ databases">
        <authorList>
            <person name="Varghese N."/>
            <person name="Submissions S."/>
        </authorList>
    </citation>
    <scope>NUCLEOTIDE SEQUENCE [LARGE SCALE GENOMIC DNA]</scope>
    <source>
        <strain evidence="1 2">DSM 18015</strain>
    </source>
</reference>
<sequence>MISKDSLTTEWLNSVSVKNNKADKILIEKVIRALLLLEGLVKADVQFVFKGGTALMLLMQSTKRLSIDIDVIISNPKQNLEEKFQEFLSEQGFTRFKEQHRQTSGDIEKAHYKFFYTPVHMSNMTEDYVLLDILFEEPHYAKIINFPIDSSFIKQDGDPIKVNIPCHEDILGDKLTAFAPNTTGIPYEKSGDSRTMEIMKQLFDIGSLLEPVTDVSIIRRTFDIFAKTEIGYRNCETDENGVLDDIYDTALHICSRGEKGKGDFKALSLGITQVKRFIFSETYHLDRAITDAAKAAYLATVLKYKVTELEKYQGIESIKELVIDQEFDSKLNKLKKGNPEAFFYWYQISLIRLQNNKN</sequence>
<keyword evidence="1" id="KW-0808">Transferase</keyword>
<organism evidence="1 2">
    <name type="scientific">Epilithonimonas pallida</name>
    <dbReference type="NCBI Taxonomy" id="373671"/>
    <lineage>
        <taxon>Bacteria</taxon>
        <taxon>Pseudomonadati</taxon>
        <taxon>Bacteroidota</taxon>
        <taxon>Flavobacteriia</taxon>
        <taxon>Flavobacteriales</taxon>
        <taxon>Weeksellaceae</taxon>
        <taxon>Chryseobacterium group</taxon>
        <taxon>Epilithonimonas</taxon>
    </lineage>
</organism>
<dbReference type="Gene3D" id="3.10.450.620">
    <property type="entry name" value="JHP933, nucleotidyltransferase-like core domain"/>
    <property type="match status" value="1"/>
</dbReference>
<proteinExistence type="predicted"/>
<dbReference type="EMBL" id="FXUO01000005">
    <property type="protein sequence ID" value="SMP93923.1"/>
    <property type="molecule type" value="Genomic_DNA"/>
</dbReference>
<accession>A0ABY1R3L0</accession>
<dbReference type="Proteomes" id="UP001158050">
    <property type="component" value="Unassembled WGS sequence"/>
</dbReference>
<evidence type="ECO:0000313" key="1">
    <source>
        <dbReference type="EMBL" id="SMP93923.1"/>
    </source>
</evidence>
<dbReference type="Pfam" id="PF08843">
    <property type="entry name" value="AbiEii"/>
    <property type="match status" value="1"/>
</dbReference>
<dbReference type="GO" id="GO:0016740">
    <property type="term" value="F:transferase activity"/>
    <property type="evidence" value="ECO:0007669"/>
    <property type="project" value="UniProtKB-KW"/>
</dbReference>